<evidence type="ECO:0000256" key="2">
    <source>
        <dbReference type="ARBA" id="ARBA00022525"/>
    </source>
</evidence>
<feature type="compositionally biased region" description="Acidic residues" evidence="5">
    <location>
        <begin position="555"/>
        <end position="572"/>
    </location>
</feature>
<evidence type="ECO:0000256" key="5">
    <source>
        <dbReference type="SAM" id="MobiDB-lite"/>
    </source>
</evidence>
<evidence type="ECO:0000256" key="1">
    <source>
        <dbReference type="ARBA" id="ARBA00004613"/>
    </source>
</evidence>
<proteinExistence type="inferred from homology"/>
<dbReference type="PRINTS" id="PR01607">
    <property type="entry name" value="APYRASEFAMLY"/>
</dbReference>
<keyword evidence="6" id="KW-0472">Membrane</keyword>
<dbReference type="InterPro" id="IPR004843">
    <property type="entry name" value="Calcineurin-like_PHP"/>
</dbReference>
<dbReference type="EMBL" id="FNPI01000006">
    <property type="protein sequence ID" value="SDZ10801.1"/>
    <property type="molecule type" value="Genomic_DNA"/>
</dbReference>
<keyword evidence="6" id="KW-0812">Transmembrane</keyword>
<keyword evidence="4" id="KW-0547">Nucleotide-binding</keyword>
<dbReference type="InterPro" id="IPR036907">
    <property type="entry name" value="5'-Nucleotdase_C_sf"/>
</dbReference>
<accession>A0A1H3QCE4</accession>
<feature type="transmembrane region" description="Helical" evidence="6">
    <location>
        <begin position="12"/>
        <end position="32"/>
    </location>
</feature>
<name>A0A1H3QCE4_9BACI</name>
<keyword evidence="10" id="KW-1185">Reference proteome</keyword>
<evidence type="ECO:0000259" key="8">
    <source>
        <dbReference type="Pfam" id="PF02872"/>
    </source>
</evidence>
<evidence type="ECO:0000256" key="4">
    <source>
        <dbReference type="RuleBase" id="RU362119"/>
    </source>
</evidence>
<dbReference type="InterPro" id="IPR006179">
    <property type="entry name" value="5_nucleotidase/apyrase"/>
</dbReference>
<evidence type="ECO:0000256" key="3">
    <source>
        <dbReference type="ARBA" id="ARBA00022729"/>
    </source>
</evidence>
<keyword evidence="4" id="KW-0378">Hydrolase</keyword>
<sequence length="650" mass="70778">MNAAVHRKIQKLFLLTFSVGIFFFTTGSYISYAEEAGEADETFAFTIMHTNDTHAHLEDVAKRVTAVNEVRSTTEHSILLDAGDVFSGTLFFNKYKGQADLEFMNMLGYDAMVPGNHEFDDGPGTFAAFVQKADFPFVSANINYRNEPELSGLYVDDFGDPGENGKIYPAVILDVNGEKIGIFGLTTEDTAFISNPGDHLIFEDYLEKAEDTVAGLKELNINKIIAVTHLGYNYDRILADTVKGIDVIVGGHSHTLLNEPQVFHADDEPTLVVQTGEYGENLGKLDVVFDESGVLQEWNGALLKVADYEADPAAAARLDELMEPIEEMKQQIVGYTDVFLDGSRENIRSKETNLGNLIADGMLARAKQIYPDTVMAFQNSGGIRASINVGAISLGDVLTVMPFGNNLVTLDLTGEEVLAALENSVSQVEDGHGKFLQVAGLHFAYDRSKSPGQRVTDVQVKTDSGFEPLDPEKMYKAATNAFAADGGDGFESFRQAKNDGRIQEIYIVDYEVFNWYLNEIGNVNIDVDGRITEGDKATLPEEEEEETPPGGTPPPDEEDDDGTDPPGGEDDTPTPPPGGKKGNGDDEPRSPANNNVDSGNKTTPVFNEMNGENGPPLPDTATNMYNLSLLGFFLLGTGCLLLIVLRWKAA</sequence>
<feature type="transmembrane region" description="Helical" evidence="6">
    <location>
        <begin position="624"/>
        <end position="645"/>
    </location>
</feature>
<dbReference type="Proteomes" id="UP000198935">
    <property type="component" value="Unassembled WGS sequence"/>
</dbReference>
<dbReference type="Gene3D" id="3.90.780.10">
    <property type="entry name" value="5'-Nucleotidase, C-terminal domain"/>
    <property type="match status" value="1"/>
</dbReference>
<dbReference type="Gene3D" id="3.60.21.10">
    <property type="match status" value="1"/>
</dbReference>
<feature type="domain" description="Calcineurin-like phosphoesterase" evidence="7">
    <location>
        <begin position="46"/>
        <end position="255"/>
    </location>
</feature>
<keyword evidence="6" id="KW-1133">Transmembrane helix</keyword>
<dbReference type="InterPro" id="IPR008334">
    <property type="entry name" value="5'-Nucleotdase_C"/>
</dbReference>
<dbReference type="Pfam" id="PF00149">
    <property type="entry name" value="Metallophos"/>
    <property type="match status" value="1"/>
</dbReference>
<dbReference type="GO" id="GO:0005576">
    <property type="term" value="C:extracellular region"/>
    <property type="evidence" value="ECO:0007669"/>
    <property type="project" value="UniProtKB-SubCell"/>
</dbReference>
<dbReference type="Pfam" id="PF02872">
    <property type="entry name" value="5_nucleotid_C"/>
    <property type="match status" value="1"/>
</dbReference>
<evidence type="ECO:0000313" key="10">
    <source>
        <dbReference type="Proteomes" id="UP000198935"/>
    </source>
</evidence>
<dbReference type="SUPFAM" id="SSF55816">
    <property type="entry name" value="5'-nucleotidase (syn. UDP-sugar hydrolase), C-terminal domain"/>
    <property type="match status" value="1"/>
</dbReference>
<protein>
    <submittedName>
        <fullName evidence="9">2',3'-cyclic-nucleotide 2'-phosphodiesterase / 3'-nucleotidase / 5'-nucleotidase</fullName>
    </submittedName>
</protein>
<dbReference type="GO" id="GO:0016787">
    <property type="term" value="F:hydrolase activity"/>
    <property type="evidence" value="ECO:0007669"/>
    <property type="project" value="UniProtKB-KW"/>
</dbReference>
<keyword evidence="2" id="KW-0964">Secreted</keyword>
<dbReference type="GO" id="GO:0009166">
    <property type="term" value="P:nucleotide catabolic process"/>
    <property type="evidence" value="ECO:0007669"/>
    <property type="project" value="InterPro"/>
</dbReference>
<evidence type="ECO:0000313" key="9">
    <source>
        <dbReference type="EMBL" id="SDZ10801.1"/>
    </source>
</evidence>
<evidence type="ECO:0000256" key="6">
    <source>
        <dbReference type="SAM" id="Phobius"/>
    </source>
</evidence>
<comment type="subcellular location">
    <subcellularLocation>
        <location evidence="1">Secreted</location>
    </subcellularLocation>
</comment>
<reference evidence="10" key="1">
    <citation type="submission" date="2016-10" db="EMBL/GenBank/DDBJ databases">
        <authorList>
            <person name="Varghese N."/>
            <person name="Submissions S."/>
        </authorList>
    </citation>
    <scope>NUCLEOTIDE SEQUENCE [LARGE SCALE GENOMIC DNA]</scope>
    <source>
        <strain evidence="10">SP</strain>
    </source>
</reference>
<dbReference type="InterPro" id="IPR029052">
    <property type="entry name" value="Metallo-depent_PP-like"/>
</dbReference>
<dbReference type="FunFam" id="3.90.780.10:FF:000004">
    <property type="entry name" value="UDP-sugar hydrolase, putative"/>
    <property type="match status" value="1"/>
</dbReference>
<feature type="compositionally biased region" description="Polar residues" evidence="5">
    <location>
        <begin position="591"/>
        <end position="605"/>
    </location>
</feature>
<feature type="domain" description="5'-Nucleotidase C-terminal" evidence="8">
    <location>
        <begin position="333"/>
        <end position="493"/>
    </location>
</feature>
<evidence type="ECO:0000259" key="7">
    <source>
        <dbReference type="Pfam" id="PF00149"/>
    </source>
</evidence>
<dbReference type="STRING" id="1503961.SAMN05421736_106106"/>
<organism evidence="9 10">
    <name type="scientific">Evansella caseinilytica</name>
    <dbReference type="NCBI Taxonomy" id="1503961"/>
    <lineage>
        <taxon>Bacteria</taxon>
        <taxon>Bacillati</taxon>
        <taxon>Bacillota</taxon>
        <taxon>Bacilli</taxon>
        <taxon>Bacillales</taxon>
        <taxon>Bacillaceae</taxon>
        <taxon>Evansella</taxon>
    </lineage>
</organism>
<dbReference type="SUPFAM" id="SSF56300">
    <property type="entry name" value="Metallo-dependent phosphatases"/>
    <property type="match status" value="1"/>
</dbReference>
<feature type="region of interest" description="Disordered" evidence="5">
    <location>
        <begin position="537"/>
        <end position="616"/>
    </location>
</feature>
<comment type="similarity">
    <text evidence="4">Belongs to the 5'-nucleotidase family.</text>
</comment>
<dbReference type="PANTHER" id="PTHR11575">
    <property type="entry name" value="5'-NUCLEOTIDASE-RELATED"/>
    <property type="match status" value="1"/>
</dbReference>
<dbReference type="AlphaFoldDB" id="A0A1H3QCE4"/>
<gene>
    <name evidence="9" type="ORF">SAMN05421736_106106</name>
</gene>
<keyword evidence="3" id="KW-0732">Signal</keyword>
<dbReference type="GO" id="GO:0000166">
    <property type="term" value="F:nucleotide binding"/>
    <property type="evidence" value="ECO:0007669"/>
    <property type="project" value="UniProtKB-KW"/>
</dbReference>
<dbReference type="PANTHER" id="PTHR11575:SF24">
    <property type="entry name" value="5'-NUCLEOTIDASE"/>
    <property type="match status" value="1"/>
</dbReference>